<evidence type="ECO:0000256" key="2">
    <source>
        <dbReference type="SAM" id="Phobius"/>
    </source>
</evidence>
<organism evidence="3 4">
    <name type="scientific">Pseudomonas syringae UB303</name>
    <dbReference type="NCBI Taxonomy" id="1357287"/>
    <lineage>
        <taxon>Bacteria</taxon>
        <taxon>Pseudomonadati</taxon>
        <taxon>Pseudomonadota</taxon>
        <taxon>Gammaproteobacteria</taxon>
        <taxon>Pseudomonadales</taxon>
        <taxon>Pseudomonadaceae</taxon>
        <taxon>Pseudomonas</taxon>
        <taxon>Pseudomonas syringae</taxon>
    </lineage>
</organism>
<feature type="transmembrane region" description="Helical" evidence="2">
    <location>
        <begin position="140"/>
        <end position="159"/>
    </location>
</feature>
<dbReference type="Proteomes" id="UP000464688">
    <property type="component" value="Chromosome"/>
</dbReference>
<dbReference type="RefSeq" id="WP_024660224.1">
    <property type="nucleotide sequence ID" value="NZ_CP047267.1"/>
</dbReference>
<reference evidence="3 4" key="1">
    <citation type="journal article" date="2014" name="Genome Announc.">
        <title>Draft Genome Sequences of a Phylogenetically Diverse Suite of Pseudomonas syringae Strains from Multiple Source Populations.</title>
        <authorList>
            <person name="Baltrus D.A."/>
            <person name="Yourstone S."/>
            <person name="Lind A."/>
            <person name="Guilbaud C."/>
            <person name="Sands D.C."/>
            <person name="Jones C.D."/>
            <person name="Morris C.E."/>
            <person name="Dangl J.L."/>
        </authorList>
    </citation>
    <scope>NUCLEOTIDE SEQUENCE [LARGE SCALE GENOMIC DNA]</scope>
    <source>
        <strain evidence="3 4">UB303</strain>
    </source>
</reference>
<keyword evidence="2" id="KW-0812">Transmembrane</keyword>
<sequence>MEDKISLTLLLRDRDSRDAKIAELQATIASQKGDKSLPLSDTQPMSEPHDYRHELSLRDDQIRREMDLRQESFRAEQAARDAAWNERFSGFLSAQVEHDKVIDAKLDSITVKVDGVAANVGSFESKIDHALTNVRKSNRATLGGLITVGIAIVLGVWGVNSTIISSASSIFTAGQESNKSQQASEQILKDTQDLLRQLKQPPAPPTQSSPK</sequence>
<evidence type="ECO:0000313" key="4">
    <source>
        <dbReference type="Proteomes" id="UP000464688"/>
    </source>
</evidence>
<protein>
    <submittedName>
        <fullName evidence="3">Uncharacterized protein</fullName>
    </submittedName>
</protein>
<accession>A0AAJ4E595</accession>
<feature type="region of interest" description="Disordered" evidence="1">
    <location>
        <begin position="192"/>
        <end position="211"/>
    </location>
</feature>
<name>A0AAJ4E595_PSESX</name>
<evidence type="ECO:0000256" key="1">
    <source>
        <dbReference type="SAM" id="MobiDB-lite"/>
    </source>
</evidence>
<keyword evidence="2" id="KW-1133">Transmembrane helix</keyword>
<keyword evidence="2" id="KW-0472">Membrane</keyword>
<proteinExistence type="predicted"/>
<dbReference type="AlphaFoldDB" id="A0AAJ4E595"/>
<evidence type="ECO:0000313" key="3">
    <source>
        <dbReference type="EMBL" id="QHF08638.1"/>
    </source>
</evidence>
<gene>
    <name evidence="3" type="ORF">N026_14645</name>
</gene>
<dbReference type="EMBL" id="CP047267">
    <property type="protein sequence ID" value="QHF08638.1"/>
    <property type="molecule type" value="Genomic_DNA"/>
</dbReference>
<feature type="compositionally biased region" description="Pro residues" evidence="1">
    <location>
        <begin position="201"/>
        <end position="211"/>
    </location>
</feature>